<name>A0A6M2BVL0_9GAMM</name>
<accession>A0A6M2BVL0</accession>
<dbReference type="InterPro" id="IPR006143">
    <property type="entry name" value="RND_pump_MFP"/>
</dbReference>
<keyword evidence="6" id="KW-1185">Reference proteome</keyword>
<dbReference type="Pfam" id="PF25973">
    <property type="entry name" value="BSH_CzcB"/>
    <property type="match status" value="1"/>
</dbReference>
<dbReference type="PANTHER" id="PTHR30469">
    <property type="entry name" value="MULTIDRUG RESISTANCE PROTEIN MDTA"/>
    <property type="match status" value="1"/>
</dbReference>
<dbReference type="SUPFAM" id="SSF111369">
    <property type="entry name" value="HlyD-like secretion proteins"/>
    <property type="match status" value="1"/>
</dbReference>
<reference evidence="5 6" key="1">
    <citation type="journal article" date="2014" name="Int. J. Syst. Evol. Microbiol.">
        <title>Solimonas terrae sp. nov., isolated from soil.</title>
        <authorList>
            <person name="Kim S.J."/>
            <person name="Moon J.Y."/>
            <person name="Weon H.Y."/>
            <person name="Ahn J.H."/>
            <person name="Chen W.M."/>
            <person name="Kwon S.W."/>
        </authorList>
    </citation>
    <scope>NUCLEOTIDE SEQUENCE [LARGE SCALE GENOMIC DNA]</scope>
    <source>
        <strain evidence="5 6">KIS83-12</strain>
    </source>
</reference>
<evidence type="ECO:0000313" key="5">
    <source>
        <dbReference type="EMBL" id="NGY06029.1"/>
    </source>
</evidence>
<evidence type="ECO:0000256" key="2">
    <source>
        <dbReference type="SAM" id="MobiDB-lite"/>
    </source>
</evidence>
<dbReference type="FunFam" id="2.40.30.170:FF:000010">
    <property type="entry name" value="Efflux RND transporter periplasmic adaptor subunit"/>
    <property type="match status" value="1"/>
</dbReference>
<dbReference type="RefSeq" id="WP_166258693.1">
    <property type="nucleotide sequence ID" value="NZ_JAAMOW010000007.1"/>
</dbReference>
<feature type="region of interest" description="Disordered" evidence="2">
    <location>
        <begin position="311"/>
        <end position="342"/>
    </location>
</feature>
<dbReference type="EMBL" id="JAAMOW010000007">
    <property type="protein sequence ID" value="NGY06029.1"/>
    <property type="molecule type" value="Genomic_DNA"/>
</dbReference>
<evidence type="ECO:0000259" key="3">
    <source>
        <dbReference type="Pfam" id="PF25954"/>
    </source>
</evidence>
<feature type="domain" description="CusB-like beta-barrel" evidence="3">
    <location>
        <begin position="199"/>
        <end position="273"/>
    </location>
</feature>
<gene>
    <name evidence="5" type="ORF">G7Y85_14740</name>
</gene>
<feature type="region of interest" description="Disordered" evidence="2">
    <location>
        <begin position="379"/>
        <end position="401"/>
    </location>
</feature>
<evidence type="ECO:0000313" key="6">
    <source>
        <dbReference type="Proteomes" id="UP000472676"/>
    </source>
</evidence>
<dbReference type="AlphaFoldDB" id="A0A6M2BVL0"/>
<evidence type="ECO:0000256" key="1">
    <source>
        <dbReference type="ARBA" id="ARBA00009477"/>
    </source>
</evidence>
<dbReference type="Gene3D" id="2.40.420.20">
    <property type="match status" value="1"/>
</dbReference>
<organism evidence="5 6">
    <name type="scientific">Solimonas terrae</name>
    <dbReference type="NCBI Taxonomy" id="1396819"/>
    <lineage>
        <taxon>Bacteria</taxon>
        <taxon>Pseudomonadati</taxon>
        <taxon>Pseudomonadota</taxon>
        <taxon>Gammaproteobacteria</taxon>
        <taxon>Nevskiales</taxon>
        <taxon>Nevskiaceae</taxon>
        <taxon>Solimonas</taxon>
    </lineage>
</organism>
<evidence type="ECO:0000259" key="4">
    <source>
        <dbReference type="Pfam" id="PF25973"/>
    </source>
</evidence>
<feature type="compositionally biased region" description="Basic and acidic residues" evidence="2">
    <location>
        <begin position="311"/>
        <end position="327"/>
    </location>
</feature>
<dbReference type="Gene3D" id="2.40.30.170">
    <property type="match status" value="1"/>
</dbReference>
<protein>
    <submittedName>
        <fullName evidence="5">Efflux RND transporter periplasmic adaptor subunit</fullName>
    </submittedName>
</protein>
<feature type="domain" description="CzcB-like barrel-sandwich hybrid" evidence="4">
    <location>
        <begin position="69"/>
        <end position="193"/>
    </location>
</feature>
<dbReference type="Pfam" id="PF25954">
    <property type="entry name" value="Beta-barrel_RND_2"/>
    <property type="match status" value="1"/>
</dbReference>
<dbReference type="Gene3D" id="1.10.287.470">
    <property type="entry name" value="Helix hairpin bin"/>
    <property type="match status" value="1"/>
</dbReference>
<proteinExistence type="inferred from homology"/>
<dbReference type="GO" id="GO:1990281">
    <property type="term" value="C:efflux pump complex"/>
    <property type="evidence" value="ECO:0007669"/>
    <property type="project" value="TreeGrafter"/>
</dbReference>
<dbReference type="Gene3D" id="2.40.50.100">
    <property type="match status" value="1"/>
</dbReference>
<sequence>MKRWGILALVVVALVLVIGGIKAWSVYSMIQGFKAQGVPKETVSTYKASYQQWRPTLDAVGSLRAVQGADLSPELAGIVDEIGFKSGDDVKAGAVLVKLRAADDVARLDALRASADLAQTVYERDKSQLAAHAISQAALDTSDANLKTAKAQLAEQQALVAKKIIRAPFSGHLGIRAVDPGQYVAPGTKLVTLQQLDPIYVDFTLPQQQLAQIAVGQKVSVHNDSYADTQFAGEITAIDPKVDPDTRNVSVQATLKNPQHRLLPGMYADVQIEVGEPQRYLTLPQTAITFNPYGETVFVVTTAARLKAEADEKAKQAGEKPDDDKSSDSGAPEAAGDQLVSKQVLVTVGPTRGDQIAVLKGVQEGDEVVTSGQIKLKNGSAIEINNDVQPLNDADPKPTEE</sequence>
<comment type="similarity">
    <text evidence="1">Belongs to the membrane fusion protein (MFP) (TC 8.A.1) family.</text>
</comment>
<dbReference type="PANTHER" id="PTHR30469:SF11">
    <property type="entry name" value="BLL4320 PROTEIN"/>
    <property type="match status" value="1"/>
</dbReference>
<dbReference type="InterPro" id="IPR058647">
    <property type="entry name" value="BSH_CzcB-like"/>
</dbReference>
<dbReference type="GO" id="GO:0015562">
    <property type="term" value="F:efflux transmembrane transporter activity"/>
    <property type="evidence" value="ECO:0007669"/>
    <property type="project" value="TreeGrafter"/>
</dbReference>
<dbReference type="NCBIfam" id="TIGR01730">
    <property type="entry name" value="RND_mfp"/>
    <property type="match status" value="1"/>
</dbReference>
<dbReference type="InterPro" id="IPR058792">
    <property type="entry name" value="Beta-barrel_RND_2"/>
</dbReference>
<comment type="caution">
    <text evidence="5">The sequence shown here is derived from an EMBL/GenBank/DDBJ whole genome shotgun (WGS) entry which is preliminary data.</text>
</comment>
<dbReference type="Proteomes" id="UP000472676">
    <property type="component" value="Unassembled WGS sequence"/>
</dbReference>